<sequence>MKHFVYMNTDILNSYLSQINEGLVKGIVNESGDKVKNEKNEKMVPGVDKLETNIGFNPIFNLKFSEDRDILETTTTLSQIESGKELIEKILHDNAYEQLFRYLEKNSMISNEDNVEIGKYVKTETEYLIRDLDYILSIYTDEFIDFLGDSSIENISDKGKNTLQTIKNKEIDSQKKTRRIFNIAKNVLPYSKFVVTDKFLVPLNDKFLRESLKAIRFNYSSKIKLFGEFTGDLNSNLNKEEKSDSFGEILSSLDEVYRSFFIDILGLKTDLKIVIPIALYFE</sequence>
<organism evidence="1 2">
    <name type="scientific">Clostridium cadaveris</name>
    <dbReference type="NCBI Taxonomy" id="1529"/>
    <lineage>
        <taxon>Bacteria</taxon>
        <taxon>Bacillati</taxon>
        <taxon>Bacillota</taxon>
        <taxon>Clostridia</taxon>
        <taxon>Eubacteriales</taxon>
        <taxon>Clostridiaceae</taxon>
        <taxon>Clostridium</taxon>
    </lineage>
</organism>
<dbReference type="AlphaFoldDB" id="A0A316M7K7"/>
<dbReference type="InterPro" id="IPR045633">
    <property type="entry name" value="DUF6414"/>
</dbReference>
<dbReference type="RefSeq" id="WP_027639386.1">
    <property type="nucleotide sequence ID" value="NZ_FOOE01000023.1"/>
</dbReference>
<accession>A0A316M7K7</accession>
<gene>
    <name evidence="1" type="ORF">DBY38_08080</name>
</gene>
<proteinExistence type="predicted"/>
<protein>
    <submittedName>
        <fullName evidence="1">Uncharacterized protein</fullName>
    </submittedName>
</protein>
<dbReference type="OrthoDB" id="1937560at2"/>
<name>A0A316M7K7_9CLOT</name>
<reference evidence="1 2" key="1">
    <citation type="submission" date="2018-03" db="EMBL/GenBank/DDBJ databases">
        <title>The uncultured portion of the human microbiome is neutrally assembled.</title>
        <authorList>
            <person name="Jeraldo P."/>
            <person name="Boardman L."/>
            <person name="White B.A."/>
            <person name="Nelson H."/>
            <person name="Goldenfeld N."/>
            <person name="Chia N."/>
        </authorList>
    </citation>
    <scope>NUCLEOTIDE SEQUENCE [LARGE SCALE GENOMIC DNA]</scope>
    <source>
        <strain evidence="1">CIM:MAG 903</strain>
    </source>
</reference>
<evidence type="ECO:0000313" key="1">
    <source>
        <dbReference type="EMBL" id="PWL53269.1"/>
    </source>
</evidence>
<dbReference type="Proteomes" id="UP000246114">
    <property type="component" value="Unassembled WGS sequence"/>
</dbReference>
<evidence type="ECO:0000313" key="2">
    <source>
        <dbReference type="Proteomes" id="UP000246114"/>
    </source>
</evidence>
<comment type="caution">
    <text evidence="1">The sequence shown here is derived from an EMBL/GenBank/DDBJ whole genome shotgun (WGS) entry which is preliminary data.</text>
</comment>
<dbReference type="EMBL" id="QAMZ01000039">
    <property type="protein sequence ID" value="PWL53269.1"/>
    <property type="molecule type" value="Genomic_DNA"/>
</dbReference>
<dbReference type="Pfam" id="PF19952">
    <property type="entry name" value="DUF6414"/>
    <property type="match status" value="1"/>
</dbReference>